<evidence type="ECO:0000256" key="5">
    <source>
        <dbReference type="ARBA" id="ARBA00023274"/>
    </source>
</evidence>
<evidence type="ECO:0000256" key="4">
    <source>
        <dbReference type="ARBA" id="ARBA00023128"/>
    </source>
</evidence>
<dbReference type="SUPFAM" id="SSF52833">
    <property type="entry name" value="Thioredoxin-like"/>
    <property type="match status" value="1"/>
</dbReference>
<dbReference type="Gene3D" id="3.40.30.10">
    <property type="entry name" value="Glutaredoxin"/>
    <property type="match status" value="1"/>
</dbReference>
<dbReference type="PANTHER" id="PTHR21396:SF2">
    <property type="entry name" value="LARGE RIBOSOMAL SUBUNIT PROTEIN ML43"/>
    <property type="match status" value="1"/>
</dbReference>
<keyword evidence="9" id="KW-1185">Reference proteome</keyword>
<gene>
    <name evidence="8" type="ORF">CLUP02_03185</name>
</gene>
<protein>
    <recommendedName>
        <fullName evidence="6">Large ribosomal subunit protein mL43</fullName>
    </recommendedName>
</protein>
<dbReference type="InterPro" id="IPR036249">
    <property type="entry name" value="Thioredoxin-like_sf"/>
</dbReference>
<dbReference type="GO" id="GO:0003735">
    <property type="term" value="F:structural constituent of ribosome"/>
    <property type="evidence" value="ECO:0007669"/>
    <property type="project" value="InterPro"/>
</dbReference>
<evidence type="ECO:0000313" key="9">
    <source>
        <dbReference type="Proteomes" id="UP000830671"/>
    </source>
</evidence>
<evidence type="ECO:0000256" key="2">
    <source>
        <dbReference type="ARBA" id="ARBA00006073"/>
    </source>
</evidence>
<reference evidence="8" key="1">
    <citation type="journal article" date="2021" name="Mol. Plant Microbe Interact.">
        <title>Complete Genome Sequence of the Plant-Pathogenic Fungus Colletotrichum lupini.</title>
        <authorList>
            <person name="Baroncelli R."/>
            <person name="Pensec F."/>
            <person name="Da Lio D."/>
            <person name="Boufleur T."/>
            <person name="Vicente I."/>
            <person name="Sarrocco S."/>
            <person name="Picot A."/>
            <person name="Baraldi E."/>
            <person name="Sukno S."/>
            <person name="Thon M."/>
            <person name="Le Floch G."/>
        </authorList>
    </citation>
    <scope>NUCLEOTIDE SEQUENCE</scope>
    <source>
        <strain evidence="8">IMI 504893</strain>
    </source>
</reference>
<keyword evidence="4" id="KW-0496">Mitochondrion</keyword>
<dbReference type="GO" id="GO:0005762">
    <property type="term" value="C:mitochondrial large ribosomal subunit"/>
    <property type="evidence" value="ECO:0007669"/>
    <property type="project" value="TreeGrafter"/>
</dbReference>
<keyword evidence="3" id="KW-0689">Ribosomal protein</keyword>
<dbReference type="RefSeq" id="XP_049139353.1">
    <property type="nucleotide sequence ID" value="XM_049282210.1"/>
</dbReference>
<organism evidence="8 9">
    <name type="scientific">Colletotrichum lupini</name>
    <dbReference type="NCBI Taxonomy" id="145971"/>
    <lineage>
        <taxon>Eukaryota</taxon>
        <taxon>Fungi</taxon>
        <taxon>Dikarya</taxon>
        <taxon>Ascomycota</taxon>
        <taxon>Pezizomycotina</taxon>
        <taxon>Sordariomycetes</taxon>
        <taxon>Hypocreomycetidae</taxon>
        <taxon>Glomerellales</taxon>
        <taxon>Glomerellaceae</taxon>
        <taxon>Colletotrichum</taxon>
        <taxon>Colletotrichum acutatum species complex</taxon>
    </lineage>
</organism>
<keyword evidence="5" id="KW-0687">Ribonucleoprotein</keyword>
<evidence type="ECO:0000256" key="6">
    <source>
        <dbReference type="ARBA" id="ARBA00035188"/>
    </source>
</evidence>
<evidence type="ECO:0000256" key="1">
    <source>
        <dbReference type="ARBA" id="ARBA00004173"/>
    </source>
</evidence>
<evidence type="ECO:0000256" key="3">
    <source>
        <dbReference type="ARBA" id="ARBA00022980"/>
    </source>
</evidence>
<dbReference type="FunFam" id="3.40.30.10:FF:000173">
    <property type="entry name" value="Mitochondrial 54S ribosomal protein"/>
    <property type="match status" value="1"/>
</dbReference>
<dbReference type="AlphaFoldDB" id="A0A9Q8SI29"/>
<sequence length="212" mass="23372">MGKFVAQPAFGQSPRFSRAILVTDGSFEAGTYLRRLSPQAASYVFALRNFPVPGKEPLVIQTANQILCAKQDTMTIRALKTVSTGRNGLGSFILQCKKLDFHYCDWAGSSKGMNGFIKSQLPKFAAANPQVEFTVSPRPSKHPIIVGHYINGREKAICVRNMEPIEILKKAELLRDANGEKLKRVNKPVNSINPSVRGVWSPYHGNGMAVKI</sequence>
<dbReference type="PANTHER" id="PTHR21396">
    <property type="entry name" value="39S RIBOSOMAL PROTEIN L43"/>
    <property type="match status" value="1"/>
</dbReference>
<name>A0A9Q8SI29_9PEZI</name>
<dbReference type="EMBL" id="CP019474">
    <property type="protein sequence ID" value="UQC77714.1"/>
    <property type="molecule type" value="Genomic_DNA"/>
</dbReference>
<dbReference type="KEGG" id="clup:CLUP02_03185"/>
<accession>A0A9Q8SI29</accession>
<dbReference type="InterPro" id="IPR007741">
    <property type="entry name" value="Ribosomal_mL43/mS25/NADH_DH"/>
</dbReference>
<dbReference type="Proteomes" id="UP000830671">
    <property type="component" value="Chromosome 2"/>
</dbReference>
<dbReference type="SMART" id="SM00916">
    <property type="entry name" value="L51_S25_CI-B8"/>
    <property type="match status" value="1"/>
</dbReference>
<dbReference type="GO" id="GO:0032543">
    <property type="term" value="P:mitochondrial translation"/>
    <property type="evidence" value="ECO:0007669"/>
    <property type="project" value="InterPro"/>
</dbReference>
<dbReference type="GeneID" id="73337220"/>
<proteinExistence type="inferred from homology"/>
<comment type="subcellular location">
    <subcellularLocation>
        <location evidence="1">Mitochondrion</location>
    </subcellularLocation>
</comment>
<dbReference type="Pfam" id="PF05047">
    <property type="entry name" value="L51_S25_CI-B8"/>
    <property type="match status" value="1"/>
</dbReference>
<comment type="similarity">
    <text evidence="2">Belongs to the mitochondrion-specific ribosomal protein mL43 family.</text>
</comment>
<dbReference type="InterPro" id="IPR039927">
    <property type="entry name" value="Ribosomal_mL43"/>
</dbReference>
<evidence type="ECO:0000259" key="7">
    <source>
        <dbReference type="SMART" id="SM00916"/>
    </source>
</evidence>
<feature type="domain" description="Ribosomal protein/NADH dehydrogenase" evidence="7">
    <location>
        <begin position="105"/>
        <end position="178"/>
    </location>
</feature>
<evidence type="ECO:0000313" key="8">
    <source>
        <dbReference type="EMBL" id="UQC77714.1"/>
    </source>
</evidence>